<dbReference type="AlphaFoldDB" id="A0AAE0J2T1"/>
<comment type="caution">
    <text evidence="2">The sequence shown here is derived from an EMBL/GenBank/DDBJ whole genome shotgun (WGS) entry which is preliminary data.</text>
</comment>
<reference evidence="2" key="2">
    <citation type="submission" date="2023-06" db="EMBL/GenBank/DDBJ databases">
        <authorList>
            <consortium name="Lawrence Berkeley National Laboratory"/>
            <person name="Haridas S."/>
            <person name="Hensen N."/>
            <person name="Bonometti L."/>
            <person name="Westerberg I."/>
            <person name="Brannstrom I.O."/>
            <person name="Guillou S."/>
            <person name="Cros-Aarteil S."/>
            <person name="Calhoun S."/>
            <person name="Kuo A."/>
            <person name="Mondo S."/>
            <person name="Pangilinan J."/>
            <person name="Riley R."/>
            <person name="Labutti K."/>
            <person name="Andreopoulos B."/>
            <person name="Lipzen A."/>
            <person name="Chen C."/>
            <person name="Yanf M."/>
            <person name="Daum C."/>
            <person name="Ng V."/>
            <person name="Clum A."/>
            <person name="Steindorff A."/>
            <person name="Ohm R."/>
            <person name="Martin F."/>
            <person name="Silar P."/>
            <person name="Natvig D."/>
            <person name="Lalanne C."/>
            <person name="Gautier V."/>
            <person name="Ament-Velasquez S.L."/>
            <person name="Kruys A."/>
            <person name="Hutchinson M.I."/>
            <person name="Powell A.J."/>
            <person name="Barry K."/>
            <person name="Miller A.N."/>
            <person name="Grigoriev I.V."/>
            <person name="Debuchy R."/>
            <person name="Gladieux P."/>
            <person name="Thoren M.H."/>
            <person name="Johannesson H."/>
        </authorList>
    </citation>
    <scope>NUCLEOTIDE SEQUENCE</scope>
    <source>
        <strain evidence="2">SMH4131-1</strain>
    </source>
</reference>
<protein>
    <submittedName>
        <fullName evidence="2">Uncharacterized protein</fullName>
    </submittedName>
</protein>
<feature type="region of interest" description="Disordered" evidence="1">
    <location>
        <begin position="85"/>
        <end position="109"/>
    </location>
</feature>
<gene>
    <name evidence="2" type="ORF">B0T19DRAFT_2501</name>
</gene>
<evidence type="ECO:0000256" key="1">
    <source>
        <dbReference type="SAM" id="MobiDB-lite"/>
    </source>
</evidence>
<name>A0AAE0J2T1_9PEZI</name>
<feature type="compositionally biased region" description="Low complexity" evidence="1">
    <location>
        <begin position="90"/>
        <end position="100"/>
    </location>
</feature>
<organism evidence="2 3">
    <name type="scientific">Cercophora scortea</name>
    <dbReference type="NCBI Taxonomy" id="314031"/>
    <lineage>
        <taxon>Eukaryota</taxon>
        <taxon>Fungi</taxon>
        <taxon>Dikarya</taxon>
        <taxon>Ascomycota</taxon>
        <taxon>Pezizomycotina</taxon>
        <taxon>Sordariomycetes</taxon>
        <taxon>Sordariomycetidae</taxon>
        <taxon>Sordariales</taxon>
        <taxon>Lasiosphaeriaceae</taxon>
        <taxon>Cercophora</taxon>
    </lineage>
</organism>
<proteinExistence type="predicted"/>
<accession>A0AAE0J2T1</accession>
<keyword evidence="3" id="KW-1185">Reference proteome</keyword>
<dbReference type="EMBL" id="JAUEPO010000001">
    <property type="protein sequence ID" value="KAK3335196.1"/>
    <property type="molecule type" value="Genomic_DNA"/>
</dbReference>
<evidence type="ECO:0000313" key="3">
    <source>
        <dbReference type="Proteomes" id="UP001286456"/>
    </source>
</evidence>
<dbReference type="Proteomes" id="UP001286456">
    <property type="component" value="Unassembled WGS sequence"/>
</dbReference>
<evidence type="ECO:0000313" key="2">
    <source>
        <dbReference type="EMBL" id="KAK3335196.1"/>
    </source>
</evidence>
<reference evidence="2" key="1">
    <citation type="journal article" date="2023" name="Mol. Phylogenet. Evol.">
        <title>Genome-scale phylogeny and comparative genomics of the fungal order Sordariales.</title>
        <authorList>
            <person name="Hensen N."/>
            <person name="Bonometti L."/>
            <person name="Westerberg I."/>
            <person name="Brannstrom I.O."/>
            <person name="Guillou S."/>
            <person name="Cros-Aarteil S."/>
            <person name="Calhoun S."/>
            <person name="Haridas S."/>
            <person name="Kuo A."/>
            <person name="Mondo S."/>
            <person name="Pangilinan J."/>
            <person name="Riley R."/>
            <person name="LaButti K."/>
            <person name="Andreopoulos B."/>
            <person name="Lipzen A."/>
            <person name="Chen C."/>
            <person name="Yan M."/>
            <person name="Daum C."/>
            <person name="Ng V."/>
            <person name="Clum A."/>
            <person name="Steindorff A."/>
            <person name="Ohm R.A."/>
            <person name="Martin F."/>
            <person name="Silar P."/>
            <person name="Natvig D.O."/>
            <person name="Lalanne C."/>
            <person name="Gautier V."/>
            <person name="Ament-Velasquez S.L."/>
            <person name="Kruys A."/>
            <person name="Hutchinson M.I."/>
            <person name="Powell A.J."/>
            <person name="Barry K."/>
            <person name="Miller A.N."/>
            <person name="Grigoriev I.V."/>
            <person name="Debuchy R."/>
            <person name="Gladieux P."/>
            <person name="Hiltunen Thoren M."/>
            <person name="Johannesson H."/>
        </authorList>
    </citation>
    <scope>NUCLEOTIDE SEQUENCE</scope>
    <source>
        <strain evidence="2">SMH4131-1</strain>
    </source>
</reference>
<sequence>MAVFHPIEYQGIGADRDIIISHDSHKRRRLSTSSSVISFGSVEADEESITCRPWFSPAPPGAALAGRLSPSLSFLYLMPEDLFANRDPDSTSTSTPSPGDRQQGPNNLTPLKRFAKLPERHEMIALAMAPSSRCALPYQDYMPCPGSEPGSAALSVATETIRPVRAPAVGVFDQSFNLNTDLRVSALLNGNATADPQPPENQSSKWLALVLQPNRPTALELGPLAAAQAETPRSTVSLHGSCASADDVGPAAAIPNSRKHDLQVEAPGQFVVDENAYTGPEASSLIQMA</sequence>